<accession>K4P325</accession>
<name>K4P325_SCUBA</name>
<dbReference type="AlphaFoldDB" id="K4P325"/>
<dbReference type="PANTHER" id="PTHR36354">
    <property type="entry name" value="IMPORT INNER MEMBRANE TRANSLOCASE SUBUNIT"/>
    <property type="match status" value="1"/>
</dbReference>
<keyword evidence="1" id="KW-0812">Transmembrane</keyword>
<reference evidence="2" key="1">
    <citation type="journal article" date="2012" name="PLoS ONE">
        <title>Water Deficit Affected Flavonoid Accumulation by Regulating Hormone Metabolism in Scutellaria baicalensis Georgi Roots.</title>
        <authorList>
            <person name="Yuan Y."/>
            <person name="Liu Y."/>
            <person name="Wu C."/>
            <person name="Chen S."/>
            <person name="Wang Z."/>
            <person name="Yang Z."/>
            <person name="Qin S."/>
            <person name="Huang L."/>
        </authorList>
    </citation>
    <scope>NUCLEOTIDE SEQUENCE</scope>
    <source>
        <strain evidence="2">Pro21</strain>
    </source>
</reference>
<dbReference type="EMBL" id="JX068532">
    <property type="protein sequence ID" value="AFV46212.1"/>
    <property type="molecule type" value="mRNA"/>
</dbReference>
<evidence type="ECO:0000313" key="2">
    <source>
        <dbReference type="EMBL" id="AFV46212.1"/>
    </source>
</evidence>
<feature type="non-terminal residue" evidence="2">
    <location>
        <position position="1"/>
    </location>
</feature>
<proteinExistence type="evidence at transcript level"/>
<feature type="transmembrane region" description="Helical" evidence="1">
    <location>
        <begin position="200"/>
        <end position="220"/>
    </location>
</feature>
<keyword evidence="1" id="KW-1133">Transmembrane helix</keyword>
<feature type="non-terminal residue" evidence="2">
    <location>
        <position position="270"/>
    </location>
</feature>
<keyword evidence="1" id="KW-0472">Membrane</keyword>
<dbReference type="PANTHER" id="PTHR36354:SF2">
    <property type="entry name" value="IMPORT INNER MEMBRANE TRANSLOCASE SUBUNIT"/>
    <property type="match status" value="1"/>
</dbReference>
<protein>
    <submittedName>
        <fullName evidence="2">Uncharacterized protein</fullName>
    </submittedName>
</protein>
<sequence length="270" mass="30059">GVINCSNEFVVFVNLIQHLHQYLQNTVLKMAKLWSSRSIIRSLHHIASKPTTCGNPITSGISHFLTNSPKLVESPTSFPWLLISRRTHLSSSANLPGCCGKFNPHADFLPRRNFAGFRYFSLTNRGVGSKDLTKKLVKNPGRVLKDAFVRYREAARLQIEAFWRRNYLAVLGAGGFVVCILLWRVLFGVATTFISLSGGMAKYGFLALSSAIVAFTGLYFRTRFTINPDKVYRMAMRKLNTDASTLEVMGAPLTGTDLRAYVMSGGRISL</sequence>
<feature type="transmembrane region" description="Helical" evidence="1">
    <location>
        <begin position="167"/>
        <end position="194"/>
    </location>
</feature>
<organism evidence="2">
    <name type="scientific">Scutellaria baicalensis</name>
    <name type="common">Baical skullcap</name>
    <dbReference type="NCBI Taxonomy" id="65409"/>
    <lineage>
        <taxon>Eukaryota</taxon>
        <taxon>Viridiplantae</taxon>
        <taxon>Streptophyta</taxon>
        <taxon>Embryophyta</taxon>
        <taxon>Tracheophyta</taxon>
        <taxon>Spermatophyta</taxon>
        <taxon>Magnoliopsida</taxon>
        <taxon>eudicotyledons</taxon>
        <taxon>Gunneridae</taxon>
        <taxon>Pentapetalae</taxon>
        <taxon>asterids</taxon>
        <taxon>lamiids</taxon>
        <taxon>Lamiales</taxon>
        <taxon>Lamiaceae</taxon>
        <taxon>Scutellarioideae</taxon>
        <taxon>Scutellaria</taxon>
    </lineage>
</organism>
<evidence type="ECO:0000256" key="1">
    <source>
        <dbReference type="SAM" id="Phobius"/>
    </source>
</evidence>